<dbReference type="PROSITE" id="PS50262">
    <property type="entry name" value="G_PROTEIN_RECEP_F1_2"/>
    <property type="match status" value="1"/>
</dbReference>
<organism evidence="10 11">
    <name type="scientific">Owenia fusiformis</name>
    <name type="common">Polychaete worm</name>
    <dbReference type="NCBI Taxonomy" id="6347"/>
    <lineage>
        <taxon>Eukaryota</taxon>
        <taxon>Metazoa</taxon>
        <taxon>Spiralia</taxon>
        <taxon>Lophotrochozoa</taxon>
        <taxon>Annelida</taxon>
        <taxon>Polychaeta</taxon>
        <taxon>Sedentaria</taxon>
        <taxon>Canalipalpata</taxon>
        <taxon>Sabellida</taxon>
        <taxon>Oweniida</taxon>
        <taxon>Oweniidae</taxon>
        <taxon>Owenia</taxon>
    </lineage>
</organism>
<name>A0A8J1TAS8_OWEFU</name>
<evidence type="ECO:0000313" key="10">
    <source>
        <dbReference type="EMBL" id="CAH1799844.1"/>
    </source>
</evidence>
<evidence type="ECO:0000256" key="1">
    <source>
        <dbReference type="ARBA" id="ARBA00004651"/>
    </source>
</evidence>
<keyword evidence="3" id="KW-0812">Transmembrane</keyword>
<dbReference type="EMBL" id="CAIIXF020000011">
    <property type="protein sequence ID" value="CAH1799844.1"/>
    <property type="molecule type" value="Genomic_DNA"/>
</dbReference>
<sequence length="501" mass="57431">MVMLNGICTSAEANTSTEINWFLYQRENDTTKHYALRQSDVCQAVNETNWKNCSGESPNYTPWENLYTKILECNGGFNESRLLRNCGGFPNVTFELECLYPHNYSNEYHSHLQLCNLSSNIEETNRTFSLESLCNDVAPLIDGAEAEYYLPIGLKVPLGILMVLMIFVNIFGNSVVCLIVYQKQAMRSAINLLLANMAFSNILLAALCMTLSFLTLITDKWLLTEPVCKAAAFFHSLLVWEAIAVLCTISLDRYLIIVRRKDKLNPSRAKIFISTTWCFGVLLSLPPTLGWGMYYFYPGHVQCVLHEYRNIPDLMYLLIWTSVTFFIPMLTMTYAYFYILNTVRKNALRIHNHPESLTASQASRLGLSGLKRPPRVNVDMSFKTRAFKTILILFIVYIICWAPYAISMVVSNVTHSMKTNYISNTIILWISYMNSSLNPVIYCWRIKKFREACRELIPKSVRLLPKLPQSTKRRINPSAVYKYNSEQPMADLPSHSHQSTV</sequence>
<dbReference type="PRINTS" id="PR00237">
    <property type="entry name" value="GPCRRHODOPSN"/>
</dbReference>
<dbReference type="Proteomes" id="UP000749559">
    <property type="component" value="Unassembled WGS sequence"/>
</dbReference>
<evidence type="ECO:0000256" key="7">
    <source>
        <dbReference type="ARBA" id="ARBA00023170"/>
    </source>
</evidence>
<dbReference type="PANTHER" id="PTHR24245">
    <property type="entry name" value="G-PROTEIN COUPLED RECEPTOR"/>
    <property type="match status" value="1"/>
</dbReference>
<dbReference type="Pfam" id="PF00001">
    <property type="entry name" value="7tm_1"/>
    <property type="match status" value="1"/>
</dbReference>
<evidence type="ECO:0000256" key="6">
    <source>
        <dbReference type="ARBA" id="ARBA00023136"/>
    </source>
</evidence>
<keyword evidence="6" id="KW-0472">Membrane</keyword>
<keyword evidence="4" id="KW-1133">Transmembrane helix</keyword>
<dbReference type="SMART" id="SM01381">
    <property type="entry name" value="7TM_GPCR_Srsx"/>
    <property type="match status" value="1"/>
</dbReference>
<keyword evidence="9" id="KW-0807">Transducer</keyword>
<keyword evidence="11" id="KW-1185">Reference proteome</keyword>
<proteinExistence type="predicted"/>
<evidence type="ECO:0000256" key="9">
    <source>
        <dbReference type="ARBA" id="ARBA00023224"/>
    </source>
</evidence>
<dbReference type="GO" id="GO:0005886">
    <property type="term" value="C:plasma membrane"/>
    <property type="evidence" value="ECO:0007669"/>
    <property type="project" value="UniProtKB-SubCell"/>
</dbReference>
<keyword evidence="2" id="KW-1003">Cell membrane</keyword>
<dbReference type="FunFam" id="1.20.1070.10:FF:000080">
    <property type="entry name" value="probable G-protein coupled receptor 63"/>
    <property type="match status" value="1"/>
</dbReference>
<evidence type="ECO:0000256" key="3">
    <source>
        <dbReference type="ARBA" id="ARBA00022692"/>
    </source>
</evidence>
<dbReference type="InterPro" id="IPR017452">
    <property type="entry name" value="GPCR_Rhodpsn_7TM"/>
</dbReference>
<dbReference type="SUPFAM" id="SSF81321">
    <property type="entry name" value="Family A G protein-coupled receptor-like"/>
    <property type="match status" value="1"/>
</dbReference>
<keyword evidence="8" id="KW-0325">Glycoprotein</keyword>
<evidence type="ECO:0000313" key="11">
    <source>
        <dbReference type="Proteomes" id="UP000749559"/>
    </source>
</evidence>
<dbReference type="InterPro" id="IPR000276">
    <property type="entry name" value="GPCR_Rhodpsn"/>
</dbReference>
<dbReference type="InterPro" id="IPR051880">
    <property type="entry name" value="GPC_Orphan_Receptors"/>
</dbReference>
<dbReference type="GO" id="GO:0004930">
    <property type="term" value="F:G protein-coupled receptor activity"/>
    <property type="evidence" value="ECO:0007669"/>
    <property type="project" value="UniProtKB-KW"/>
</dbReference>
<keyword evidence="7" id="KW-0675">Receptor</keyword>
<accession>A0A8J1TAS8</accession>
<dbReference type="OrthoDB" id="10018052at2759"/>
<evidence type="ECO:0000256" key="8">
    <source>
        <dbReference type="ARBA" id="ARBA00023180"/>
    </source>
</evidence>
<evidence type="ECO:0000256" key="4">
    <source>
        <dbReference type="ARBA" id="ARBA00022989"/>
    </source>
</evidence>
<gene>
    <name evidence="10" type="ORF">OFUS_LOCUS23809</name>
</gene>
<evidence type="ECO:0000256" key="5">
    <source>
        <dbReference type="ARBA" id="ARBA00023040"/>
    </source>
</evidence>
<reference evidence="10" key="1">
    <citation type="submission" date="2022-03" db="EMBL/GenBank/DDBJ databases">
        <authorList>
            <person name="Martin C."/>
        </authorList>
    </citation>
    <scope>NUCLEOTIDE SEQUENCE</scope>
</reference>
<dbReference type="Gene3D" id="1.20.1070.10">
    <property type="entry name" value="Rhodopsin 7-helix transmembrane proteins"/>
    <property type="match status" value="1"/>
</dbReference>
<keyword evidence="5" id="KW-0297">G-protein coupled receptor</keyword>
<comment type="subcellular location">
    <subcellularLocation>
        <location evidence="1">Cell membrane</location>
        <topology evidence="1">Multi-pass membrane protein</topology>
    </subcellularLocation>
</comment>
<evidence type="ECO:0000256" key="2">
    <source>
        <dbReference type="ARBA" id="ARBA00022475"/>
    </source>
</evidence>
<dbReference type="AlphaFoldDB" id="A0A8J1TAS8"/>
<dbReference type="PANTHER" id="PTHR24245:SF0">
    <property type="entry name" value="G-PROTEIN COUPLED RECEPTORS FAMILY 1 PROFILE DOMAIN-CONTAINING PROTEIN"/>
    <property type="match status" value="1"/>
</dbReference>
<protein>
    <submittedName>
        <fullName evidence="10">Uncharacterized protein</fullName>
    </submittedName>
</protein>
<comment type="caution">
    <text evidence="10">The sequence shown here is derived from an EMBL/GenBank/DDBJ whole genome shotgun (WGS) entry which is preliminary data.</text>
</comment>